<dbReference type="Proteomes" id="UP000007129">
    <property type="component" value="Unassembled WGS sequence"/>
</dbReference>
<sequence>MVTINVAYTAPINPAGATPVLTVEQVWSSLAHKIHNPSSFVPVIASTRVISESTEDSIPVVTREVTFKEGFRQQGATVQEVCKSYEPTRVLPLPIPTPPLPLPHPFKSPSNSFPPNR</sequence>
<dbReference type="Pfam" id="PF08982">
    <property type="entry name" value="AtaL"/>
    <property type="match status" value="1"/>
</dbReference>
<evidence type="ECO:0000256" key="1">
    <source>
        <dbReference type="SAM" id="MobiDB-lite"/>
    </source>
</evidence>
<dbReference type="SUPFAM" id="SSF55961">
    <property type="entry name" value="Bet v1-like"/>
    <property type="match status" value="1"/>
</dbReference>
<accession>K2SY26</accession>
<dbReference type="InterPro" id="IPR015075">
    <property type="entry name" value="AtaL"/>
</dbReference>
<dbReference type="STRING" id="1126212.K2SY26"/>
<dbReference type="Gene3D" id="3.30.530.20">
    <property type="match status" value="1"/>
</dbReference>
<comment type="caution">
    <text evidence="2">The sequence shown here is derived from an EMBL/GenBank/DDBJ whole genome shotgun (WGS) entry which is preliminary data.</text>
</comment>
<dbReference type="HOGENOM" id="CLU_2085274_0_0_1"/>
<dbReference type="AlphaFoldDB" id="K2SY26"/>
<evidence type="ECO:0000313" key="3">
    <source>
        <dbReference type="Proteomes" id="UP000007129"/>
    </source>
</evidence>
<dbReference type="EMBL" id="AHHD01000049">
    <property type="protein sequence ID" value="EKG21475.1"/>
    <property type="molecule type" value="Genomic_DNA"/>
</dbReference>
<dbReference type="InParanoid" id="K2SY26"/>
<gene>
    <name evidence="2" type="ORF">MPH_01196</name>
</gene>
<feature type="compositionally biased region" description="Low complexity" evidence="1">
    <location>
        <begin position="107"/>
        <end position="117"/>
    </location>
</feature>
<dbReference type="VEuPathDB" id="FungiDB:MPH_01196"/>
<name>K2SY26_MACPH</name>
<proteinExistence type="predicted"/>
<evidence type="ECO:0000313" key="2">
    <source>
        <dbReference type="EMBL" id="EKG21475.1"/>
    </source>
</evidence>
<reference evidence="2 3" key="1">
    <citation type="journal article" date="2012" name="BMC Genomics">
        <title>Tools to kill: Genome of one of the most destructive plant pathogenic fungi Macrophomina phaseolina.</title>
        <authorList>
            <person name="Islam M.S."/>
            <person name="Haque M.S."/>
            <person name="Islam M.M."/>
            <person name="Emdad E.M."/>
            <person name="Halim A."/>
            <person name="Hossen Q.M.M."/>
            <person name="Hossain M.Z."/>
            <person name="Ahmed B."/>
            <person name="Rahim S."/>
            <person name="Rahman M.S."/>
            <person name="Alam M.M."/>
            <person name="Hou S."/>
            <person name="Wan X."/>
            <person name="Saito J.A."/>
            <person name="Alam M."/>
        </authorList>
    </citation>
    <scope>NUCLEOTIDE SEQUENCE [LARGE SCALE GENOMIC DNA]</scope>
    <source>
        <strain evidence="2 3">MS6</strain>
    </source>
</reference>
<protein>
    <submittedName>
        <fullName evidence="2">Uncharacterized protein</fullName>
    </submittedName>
</protein>
<organism evidence="2 3">
    <name type="scientific">Macrophomina phaseolina (strain MS6)</name>
    <name type="common">Charcoal rot fungus</name>
    <dbReference type="NCBI Taxonomy" id="1126212"/>
    <lineage>
        <taxon>Eukaryota</taxon>
        <taxon>Fungi</taxon>
        <taxon>Dikarya</taxon>
        <taxon>Ascomycota</taxon>
        <taxon>Pezizomycotina</taxon>
        <taxon>Dothideomycetes</taxon>
        <taxon>Dothideomycetes incertae sedis</taxon>
        <taxon>Botryosphaeriales</taxon>
        <taxon>Botryosphaeriaceae</taxon>
        <taxon>Macrophomina</taxon>
    </lineage>
</organism>
<feature type="compositionally biased region" description="Pro residues" evidence="1">
    <location>
        <begin position="94"/>
        <end position="106"/>
    </location>
</feature>
<dbReference type="OrthoDB" id="2320332at2759"/>
<feature type="region of interest" description="Disordered" evidence="1">
    <location>
        <begin position="94"/>
        <end position="117"/>
    </location>
</feature>
<dbReference type="InterPro" id="IPR023393">
    <property type="entry name" value="START-like_dom_sf"/>
</dbReference>